<dbReference type="Pfam" id="PF05532">
    <property type="entry name" value="CsbD"/>
    <property type="match status" value="1"/>
</dbReference>
<reference evidence="4 5" key="1">
    <citation type="journal article" date="2019" name="Int. J. Syst. Evol. Microbiol.">
        <title>The Global Catalogue of Microorganisms (GCM) 10K type strain sequencing project: providing services to taxonomists for standard genome sequencing and annotation.</title>
        <authorList>
            <consortium name="The Broad Institute Genomics Platform"/>
            <consortium name="The Broad Institute Genome Sequencing Center for Infectious Disease"/>
            <person name="Wu L."/>
            <person name="Ma J."/>
        </authorList>
    </citation>
    <scope>NUCLEOTIDE SEQUENCE [LARGE SCALE GENOMIC DNA]</scope>
    <source>
        <strain evidence="4 5">JCM 3272</strain>
    </source>
</reference>
<dbReference type="RefSeq" id="WP_344615881.1">
    <property type="nucleotide sequence ID" value="NZ_BAAARV010000058.1"/>
</dbReference>
<dbReference type="InterPro" id="IPR008462">
    <property type="entry name" value="CsbD"/>
</dbReference>
<evidence type="ECO:0000256" key="1">
    <source>
        <dbReference type="ARBA" id="ARBA00009129"/>
    </source>
</evidence>
<comment type="similarity">
    <text evidence="1">Belongs to the UPF0337 (CsbD) family.</text>
</comment>
<sequence>MSFTDKVEHKGEEFKGAVKEKYGDATNNERLEAEGAAERAAAKAKQAGDHVKDAGRNVRDAFDH</sequence>
<name>A0ABN3GWQ4_9ACTN</name>
<organism evidence="4 5">
    <name type="scientific">Dactylosporangium salmoneum</name>
    <dbReference type="NCBI Taxonomy" id="53361"/>
    <lineage>
        <taxon>Bacteria</taxon>
        <taxon>Bacillati</taxon>
        <taxon>Actinomycetota</taxon>
        <taxon>Actinomycetes</taxon>
        <taxon>Micromonosporales</taxon>
        <taxon>Micromonosporaceae</taxon>
        <taxon>Dactylosporangium</taxon>
    </lineage>
</organism>
<dbReference type="EMBL" id="BAAARV010000058">
    <property type="protein sequence ID" value="GAA2363121.1"/>
    <property type="molecule type" value="Genomic_DNA"/>
</dbReference>
<comment type="caution">
    <text evidence="4">The sequence shown here is derived from an EMBL/GenBank/DDBJ whole genome shotgun (WGS) entry which is preliminary data.</text>
</comment>
<gene>
    <name evidence="4" type="ORF">GCM10010170_059730</name>
</gene>
<feature type="region of interest" description="Disordered" evidence="2">
    <location>
        <begin position="33"/>
        <end position="64"/>
    </location>
</feature>
<evidence type="ECO:0000256" key="2">
    <source>
        <dbReference type="SAM" id="MobiDB-lite"/>
    </source>
</evidence>
<evidence type="ECO:0000259" key="3">
    <source>
        <dbReference type="Pfam" id="PF05532"/>
    </source>
</evidence>
<proteinExistence type="inferred from homology"/>
<dbReference type="InterPro" id="IPR036629">
    <property type="entry name" value="YjbJ_sf"/>
</dbReference>
<evidence type="ECO:0000313" key="5">
    <source>
        <dbReference type="Proteomes" id="UP001501444"/>
    </source>
</evidence>
<feature type="domain" description="CsbD-like" evidence="3">
    <location>
        <begin position="5"/>
        <end position="55"/>
    </location>
</feature>
<evidence type="ECO:0000313" key="4">
    <source>
        <dbReference type="EMBL" id="GAA2363121.1"/>
    </source>
</evidence>
<protein>
    <recommendedName>
        <fullName evidence="3">CsbD-like domain-containing protein</fullName>
    </recommendedName>
</protein>
<accession>A0ABN3GWQ4</accession>
<dbReference type="Gene3D" id="1.10.1470.10">
    <property type="entry name" value="YjbJ"/>
    <property type="match status" value="1"/>
</dbReference>
<dbReference type="Proteomes" id="UP001501444">
    <property type="component" value="Unassembled WGS sequence"/>
</dbReference>
<keyword evidence="5" id="KW-1185">Reference proteome</keyword>
<dbReference type="SUPFAM" id="SSF69047">
    <property type="entry name" value="Hypothetical protein YjbJ"/>
    <property type="match status" value="1"/>
</dbReference>